<organism evidence="3 4">
    <name type="scientific">Prorocentrum cordatum</name>
    <dbReference type="NCBI Taxonomy" id="2364126"/>
    <lineage>
        <taxon>Eukaryota</taxon>
        <taxon>Sar</taxon>
        <taxon>Alveolata</taxon>
        <taxon>Dinophyceae</taxon>
        <taxon>Prorocentrales</taxon>
        <taxon>Prorocentraceae</taxon>
        <taxon>Prorocentrum</taxon>
    </lineage>
</organism>
<proteinExistence type="predicted"/>
<dbReference type="EMBL" id="CAUYUJ010013669">
    <property type="protein sequence ID" value="CAK0836576.1"/>
    <property type="molecule type" value="Genomic_DNA"/>
</dbReference>
<dbReference type="InterPro" id="IPR000504">
    <property type="entry name" value="RRM_dom"/>
</dbReference>
<feature type="domain" description="RRM" evidence="2">
    <location>
        <begin position="23"/>
        <end position="105"/>
    </location>
</feature>
<dbReference type="Proteomes" id="UP001189429">
    <property type="component" value="Unassembled WGS sequence"/>
</dbReference>
<evidence type="ECO:0000313" key="4">
    <source>
        <dbReference type="Proteomes" id="UP001189429"/>
    </source>
</evidence>
<dbReference type="SUPFAM" id="SSF54928">
    <property type="entry name" value="RNA-binding domain, RBD"/>
    <property type="match status" value="1"/>
</dbReference>
<dbReference type="InterPro" id="IPR035979">
    <property type="entry name" value="RBD_domain_sf"/>
</dbReference>
<name>A0ABN9SVT4_9DINO</name>
<sequence>MERTMVERCLREWAAEVRSPCEATLYLQRIPTDCSKASLRGLVGRAGFGDAYDYLYLPMCFHTRKSKGYAFINFVSEDAAELFIQRMDSYPMGDGAALSVIPSRTQGLGENMIIWARSQSRRVRNPDFLPYVRALDGLGMVHPSELWSRGRIDEPKLKAAGPDTWATGARASARAGSGGEPPEEQFKLEIGEIGCEGYETEFGRTDAGGFTSAVLAYGLANAVVLERFSV</sequence>
<dbReference type="Gene3D" id="3.30.70.330">
    <property type="match status" value="1"/>
</dbReference>
<gene>
    <name evidence="3" type="ORF">PCOR1329_LOCUS33019</name>
</gene>
<evidence type="ECO:0000256" key="1">
    <source>
        <dbReference type="PROSITE-ProRule" id="PRU00176"/>
    </source>
</evidence>
<reference evidence="3" key="1">
    <citation type="submission" date="2023-10" db="EMBL/GenBank/DDBJ databases">
        <authorList>
            <person name="Chen Y."/>
            <person name="Shah S."/>
            <person name="Dougan E. K."/>
            <person name="Thang M."/>
            <person name="Chan C."/>
        </authorList>
    </citation>
    <scope>NUCLEOTIDE SEQUENCE [LARGE SCALE GENOMIC DNA]</scope>
</reference>
<dbReference type="InterPro" id="IPR012677">
    <property type="entry name" value="Nucleotide-bd_a/b_plait_sf"/>
</dbReference>
<dbReference type="Pfam" id="PF00076">
    <property type="entry name" value="RRM_1"/>
    <property type="match status" value="1"/>
</dbReference>
<keyword evidence="4" id="KW-1185">Reference proteome</keyword>
<evidence type="ECO:0000313" key="3">
    <source>
        <dbReference type="EMBL" id="CAK0836576.1"/>
    </source>
</evidence>
<dbReference type="SMART" id="SM00360">
    <property type="entry name" value="RRM"/>
    <property type="match status" value="1"/>
</dbReference>
<dbReference type="PROSITE" id="PS50102">
    <property type="entry name" value="RRM"/>
    <property type="match status" value="1"/>
</dbReference>
<protein>
    <recommendedName>
        <fullName evidence="2">RRM domain-containing protein</fullName>
    </recommendedName>
</protein>
<accession>A0ABN9SVT4</accession>
<comment type="caution">
    <text evidence="3">The sequence shown here is derived from an EMBL/GenBank/DDBJ whole genome shotgun (WGS) entry which is preliminary data.</text>
</comment>
<keyword evidence="1" id="KW-0694">RNA-binding</keyword>
<evidence type="ECO:0000259" key="2">
    <source>
        <dbReference type="PROSITE" id="PS50102"/>
    </source>
</evidence>